<dbReference type="Gene3D" id="3.10.580.10">
    <property type="entry name" value="CBS-domain"/>
    <property type="match status" value="1"/>
</dbReference>
<dbReference type="Pfam" id="PF03471">
    <property type="entry name" value="CorC_HlyC"/>
    <property type="match status" value="1"/>
</dbReference>
<evidence type="ECO:0000256" key="6">
    <source>
        <dbReference type="SAM" id="Phobius"/>
    </source>
</evidence>
<evidence type="ECO:0000256" key="4">
    <source>
        <dbReference type="PROSITE-ProRule" id="PRU01193"/>
    </source>
</evidence>
<keyword evidence="10" id="KW-1185">Reference proteome</keyword>
<keyword evidence="1" id="KW-0677">Repeat</keyword>
<dbReference type="GO" id="GO:0005886">
    <property type="term" value="C:plasma membrane"/>
    <property type="evidence" value="ECO:0007669"/>
    <property type="project" value="TreeGrafter"/>
</dbReference>
<dbReference type="GO" id="GO:0050660">
    <property type="term" value="F:flavin adenine dinucleotide binding"/>
    <property type="evidence" value="ECO:0007669"/>
    <property type="project" value="InterPro"/>
</dbReference>
<feature type="transmembrane region" description="Helical" evidence="6">
    <location>
        <begin position="98"/>
        <end position="115"/>
    </location>
</feature>
<reference evidence="9 10" key="1">
    <citation type="submission" date="2019-02" db="EMBL/GenBank/DDBJ databases">
        <title>Deep-cultivation of Planctomycetes and their phenomic and genomic characterization uncovers novel biology.</title>
        <authorList>
            <person name="Wiegand S."/>
            <person name="Jogler M."/>
            <person name="Boedeker C."/>
            <person name="Pinto D."/>
            <person name="Vollmers J."/>
            <person name="Rivas-Marin E."/>
            <person name="Kohn T."/>
            <person name="Peeters S.H."/>
            <person name="Heuer A."/>
            <person name="Rast P."/>
            <person name="Oberbeckmann S."/>
            <person name="Bunk B."/>
            <person name="Jeske O."/>
            <person name="Meyerdierks A."/>
            <person name="Storesund J.E."/>
            <person name="Kallscheuer N."/>
            <person name="Luecker S."/>
            <person name="Lage O.M."/>
            <person name="Pohl T."/>
            <person name="Merkel B.J."/>
            <person name="Hornburger P."/>
            <person name="Mueller R.-W."/>
            <person name="Bruemmer F."/>
            <person name="Labrenz M."/>
            <person name="Spormann A.M."/>
            <person name="Op den Camp H."/>
            <person name="Overmann J."/>
            <person name="Amann R."/>
            <person name="Jetten M.S.M."/>
            <person name="Mascher T."/>
            <person name="Medema M.H."/>
            <person name="Devos D.P."/>
            <person name="Kaster A.-K."/>
            <person name="Ovreas L."/>
            <person name="Rohde M."/>
            <person name="Galperin M.Y."/>
            <person name="Jogler C."/>
        </authorList>
    </citation>
    <scope>NUCLEOTIDE SEQUENCE [LARGE SCALE GENOMIC DNA]</scope>
    <source>
        <strain evidence="9 10">Pla175</strain>
    </source>
</reference>
<dbReference type="InterPro" id="IPR000644">
    <property type="entry name" value="CBS_dom"/>
</dbReference>
<dbReference type="RefSeq" id="WP_145283097.1">
    <property type="nucleotide sequence ID" value="NZ_CP036291.1"/>
</dbReference>
<evidence type="ECO:0000259" key="8">
    <source>
        <dbReference type="PROSITE" id="PS51846"/>
    </source>
</evidence>
<feature type="domain" description="CNNM transmembrane" evidence="8">
    <location>
        <begin position="3"/>
        <end position="192"/>
    </location>
</feature>
<dbReference type="SUPFAM" id="SSF54631">
    <property type="entry name" value="CBS-domain pair"/>
    <property type="match status" value="1"/>
</dbReference>
<dbReference type="InterPro" id="IPR046342">
    <property type="entry name" value="CBS_dom_sf"/>
</dbReference>
<feature type="transmembrane region" description="Helical" evidence="6">
    <location>
        <begin position="66"/>
        <end position="86"/>
    </location>
</feature>
<dbReference type="PROSITE" id="PS51371">
    <property type="entry name" value="CBS"/>
    <property type="match status" value="1"/>
</dbReference>
<evidence type="ECO:0000313" key="9">
    <source>
        <dbReference type="EMBL" id="QDU88311.1"/>
    </source>
</evidence>
<feature type="domain" description="CBS" evidence="7">
    <location>
        <begin position="260"/>
        <end position="327"/>
    </location>
</feature>
<keyword evidence="4 6" id="KW-0472">Membrane</keyword>
<evidence type="ECO:0000256" key="1">
    <source>
        <dbReference type="ARBA" id="ARBA00022737"/>
    </source>
</evidence>
<dbReference type="SMART" id="SM01091">
    <property type="entry name" value="CorC_HlyC"/>
    <property type="match status" value="1"/>
</dbReference>
<evidence type="ECO:0000256" key="5">
    <source>
        <dbReference type="SAM" id="MobiDB-lite"/>
    </source>
</evidence>
<dbReference type="AlphaFoldDB" id="A0A518D9Z8"/>
<dbReference type="InterPro" id="IPR005170">
    <property type="entry name" value="Transptr-assoc_dom"/>
</dbReference>
<dbReference type="SUPFAM" id="SSF56176">
    <property type="entry name" value="FAD-binding/transporter-associated domain-like"/>
    <property type="match status" value="1"/>
</dbReference>
<dbReference type="OrthoDB" id="235333at2"/>
<dbReference type="Pfam" id="PF01595">
    <property type="entry name" value="CNNM"/>
    <property type="match status" value="1"/>
</dbReference>
<dbReference type="InterPro" id="IPR016169">
    <property type="entry name" value="FAD-bd_PCMH_sub2"/>
</dbReference>
<keyword evidence="4 6" id="KW-1133">Transmembrane helix</keyword>
<protein>
    <submittedName>
        <fullName evidence="9">Magnesium and cobalt efflux protein CorC</fullName>
    </submittedName>
</protein>
<sequence length="429" mass="46471">MESLLATLPHMLVMTALVVASAFFSGSEAALFYLTREQQERLAAGSRGGRAAAALLADPPRVLTTILFWNLVTNMAYFALSSVVTLRLGTQLGTQASIAFGLGALLAIILFGEMLPKNVAVIWPQQVAGLVGLPLKMAARLVDPMLPMLKTVTNASLRLVAPSFEPEPYLELGDLERAIALGAKDRDLLEQERDILGRTVSLSEMRVEEIMRPRKRYWAFTPPVHVEDLEGEATPSGYVLITEPDSEEIAAALPLDRVAMTPIDALHLYAQPVAYVPWSAPAAAALDALQETGRRVAAVLNEMGETVGVVTLEDLFDHILNPESHEHEAIRQLGSIRALGEEAWEVSGFTTLRKVSRRLGVPFPDAQNVTVGGLLQEVLHRVPSASDAISWGGFYWEVVEAPQDGPTLIHVRPEPSGSTDQPASPEGAR</sequence>
<proteinExistence type="predicted"/>
<organism evidence="9 10">
    <name type="scientific">Pirellulimonas nuda</name>
    <dbReference type="NCBI Taxonomy" id="2528009"/>
    <lineage>
        <taxon>Bacteria</taxon>
        <taxon>Pseudomonadati</taxon>
        <taxon>Planctomycetota</taxon>
        <taxon>Planctomycetia</taxon>
        <taxon>Pirellulales</taxon>
        <taxon>Lacipirellulaceae</taxon>
        <taxon>Pirellulimonas</taxon>
    </lineage>
</organism>
<name>A0A518D9Z8_9BACT</name>
<keyword evidence="2 3" id="KW-0129">CBS domain</keyword>
<evidence type="ECO:0000259" key="7">
    <source>
        <dbReference type="PROSITE" id="PS51371"/>
    </source>
</evidence>
<evidence type="ECO:0000256" key="3">
    <source>
        <dbReference type="PROSITE-ProRule" id="PRU00703"/>
    </source>
</evidence>
<keyword evidence="4 6" id="KW-0812">Transmembrane</keyword>
<dbReference type="InterPro" id="IPR002550">
    <property type="entry name" value="CNNM"/>
</dbReference>
<accession>A0A518D9Z8</accession>
<dbReference type="Gene3D" id="3.30.465.10">
    <property type="match status" value="1"/>
</dbReference>
<dbReference type="PROSITE" id="PS51846">
    <property type="entry name" value="CNNM"/>
    <property type="match status" value="1"/>
</dbReference>
<dbReference type="Proteomes" id="UP000317429">
    <property type="component" value="Chromosome"/>
</dbReference>
<evidence type="ECO:0000313" key="10">
    <source>
        <dbReference type="Proteomes" id="UP000317429"/>
    </source>
</evidence>
<gene>
    <name evidence="9" type="primary">corC_2</name>
    <name evidence="9" type="ORF">Pla175_16860</name>
</gene>
<dbReference type="KEGG" id="pnd:Pla175_16860"/>
<dbReference type="InterPro" id="IPR036318">
    <property type="entry name" value="FAD-bd_PCMH-like_sf"/>
</dbReference>
<dbReference type="PANTHER" id="PTHR22777">
    <property type="entry name" value="HEMOLYSIN-RELATED"/>
    <property type="match status" value="1"/>
</dbReference>
<dbReference type="EMBL" id="CP036291">
    <property type="protein sequence ID" value="QDU88311.1"/>
    <property type="molecule type" value="Genomic_DNA"/>
</dbReference>
<evidence type="ECO:0000256" key="2">
    <source>
        <dbReference type="ARBA" id="ARBA00023122"/>
    </source>
</evidence>
<dbReference type="PANTHER" id="PTHR22777:SF17">
    <property type="entry name" value="UPF0053 PROTEIN SLL0260"/>
    <property type="match status" value="1"/>
</dbReference>
<feature type="region of interest" description="Disordered" evidence="5">
    <location>
        <begin position="406"/>
        <end position="429"/>
    </location>
</feature>